<sequence length="150" mass="16070">MRSSQAGRDERATALLSALLAAGGGRRAGDSDGDGLQRRAIGNWMLEFHSVLGNTAMASLSTSTLGGLSLFSRCRCRCRCRGRRLELCRCGTTFQGRPPIYQETLRSPALGRRLNVCCQAQKAPGVPKGLLGGGRLVRVAPAPWRTLNQG</sequence>
<accession>A0A9P4PAU5</accession>
<evidence type="ECO:0000313" key="2">
    <source>
        <dbReference type="Proteomes" id="UP000799764"/>
    </source>
</evidence>
<gene>
    <name evidence="1" type="ORF">P171DRAFT_104825</name>
</gene>
<evidence type="ECO:0000313" key="1">
    <source>
        <dbReference type="EMBL" id="KAF2440641.1"/>
    </source>
</evidence>
<dbReference type="EMBL" id="MU001507">
    <property type="protein sequence ID" value="KAF2440641.1"/>
    <property type="molecule type" value="Genomic_DNA"/>
</dbReference>
<reference evidence="1" key="1">
    <citation type="journal article" date="2020" name="Stud. Mycol.">
        <title>101 Dothideomycetes genomes: a test case for predicting lifestyles and emergence of pathogens.</title>
        <authorList>
            <person name="Haridas S."/>
            <person name="Albert R."/>
            <person name="Binder M."/>
            <person name="Bloem J."/>
            <person name="Labutti K."/>
            <person name="Salamov A."/>
            <person name="Andreopoulos B."/>
            <person name="Baker S."/>
            <person name="Barry K."/>
            <person name="Bills G."/>
            <person name="Bluhm B."/>
            <person name="Cannon C."/>
            <person name="Castanera R."/>
            <person name="Culley D."/>
            <person name="Daum C."/>
            <person name="Ezra D."/>
            <person name="Gonzalez J."/>
            <person name="Henrissat B."/>
            <person name="Kuo A."/>
            <person name="Liang C."/>
            <person name="Lipzen A."/>
            <person name="Lutzoni F."/>
            <person name="Magnuson J."/>
            <person name="Mondo S."/>
            <person name="Nolan M."/>
            <person name="Ohm R."/>
            <person name="Pangilinan J."/>
            <person name="Park H.-J."/>
            <person name="Ramirez L."/>
            <person name="Alfaro M."/>
            <person name="Sun H."/>
            <person name="Tritt A."/>
            <person name="Yoshinaga Y."/>
            <person name="Zwiers L.-H."/>
            <person name="Turgeon B."/>
            <person name="Goodwin S."/>
            <person name="Spatafora J."/>
            <person name="Crous P."/>
            <person name="Grigoriev I."/>
        </authorList>
    </citation>
    <scope>NUCLEOTIDE SEQUENCE</scope>
    <source>
        <strain evidence="1">CBS 690.94</strain>
    </source>
</reference>
<dbReference type="Proteomes" id="UP000799764">
    <property type="component" value="Unassembled WGS sequence"/>
</dbReference>
<organism evidence="1 2">
    <name type="scientific">Karstenula rhodostoma CBS 690.94</name>
    <dbReference type="NCBI Taxonomy" id="1392251"/>
    <lineage>
        <taxon>Eukaryota</taxon>
        <taxon>Fungi</taxon>
        <taxon>Dikarya</taxon>
        <taxon>Ascomycota</taxon>
        <taxon>Pezizomycotina</taxon>
        <taxon>Dothideomycetes</taxon>
        <taxon>Pleosporomycetidae</taxon>
        <taxon>Pleosporales</taxon>
        <taxon>Massarineae</taxon>
        <taxon>Didymosphaeriaceae</taxon>
        <taxon>Karstenula</taxon>
    </lineage>
</organism>
<protein>
    <submittedName>
        <fullName evidence="1">Uncharacterized protein</fullName>
    </submittedName>
</protein>
<comment type="caution">
    <text evidence="1">The sequence shown here is derived from an EMBL/GenBank/DDBJ whole genome shotgun (WGS) entry which is preliminary data.</text>
</comment>
<dbReference type="AlphaFoldDB" id="A0A9P4PAU5"/>
<proteinExistence type="predicted"/>
<name>A0A9P4PAU5_9PLEO</name>
<keyword evidence="2" id="KW-1185">Reference proteome</keyword>